<organism evidence="7 8">
    <name type="scientific">Uliginosibacterium paludis</name>
    <dbReference type="NCBI Taxonomy" id="1615952"/>
    <lineage>
        <taxon>Bacteria</taxon>
        <taxon>Pseudomonadati</taxon>
        <taxon>Pseudomonadota</taxon>
        <taxon>Betaproteobacteria</taxon>
        <taxon>Rhodocyclales</taxon>
        <taxon>Zoogloeaceae</taxon>
        <taxon>Uliginosibacterium</taxon>
    </lineage>
</organism>
<keyword evidence="3" id="KW-0456">Lyase</keyword>
<dbReference type="PANTHER" id="PTHR30124">
    <property type="entry name" value="MEMBRANE-BOUND LYTIC MUREIN TRANSGLYCOSYLASE A"/>
    <property type="match status" value="1"/>
</dbReference>
<evidence type="ECO:0000256" key="2">
    <source>
        <dbReference type="ARBA" id="ARBA00012587"/>
    </source>
</evidence>
<dbReference type="EMBL" id="JBEWLZ010000016">
    <property type="protein sequence ID" value="MET1491850.1"/>
    <property type="molecule type" value="Genomic_DNA"/>
</dbReference>
<dbReference type="PANTHER" id="PTHR30124:SF0">
    <property type="entry name" value="MEMBRANE-BOUND LYTIC MUREIN TRANSGLYCOSYLASE A"/>
    <property type="match status" value="1"/>
</dbReference>
<proteinExistence type="predicted"/>
<dbReference type="Pfam" id="PF06725">
    <property type="entry name" value="3D"/>
    <property type="match status" value="1"/>
</dbReference>
<evidence type="ECO:0000256" key="1">
    <source>
        <dbReference type="ARBA" id="ARBA00001420"/>
    </source>
</evidence>
<dbReference type="Proteomes" id="UP001548590">
    <property type="component" value="Unassembled WGS sequence"/>
</dbReference>
<dbReference type="Pfam" id="PF03562">
    <property type="entry name" value="MltA"/>
    <property type="match status" value="1"/>
</dbReference>
<evidence type="ECO:0000256" key="4">
    <source>
        <dbReference type="ARBA" id="ARBA00023316"/>
    </source>
</evidence>
<keyword evidence="8" id="KW-1185">Reference proteome</keyword>
<keyword evidence="4" id="KW-0961">Cell wall biogenesis/degradation</keyword>
<evidence type="ECO:0000313" key="7">
    <source>
        <dbReference type="EMBL" id="MET1491850.1"/>
    </source>
</evidence>
<dbReference type="EC" id="4.2.2.n1" evidence="2"/>
<evidence type="ECO:0000256" key="3">
    <source>
        <dbReference type="ARBA" id="ARBA00023239"/>
    </source>
</evidence>
<dbReference type="CDD" id="cd14485">
    <property type="entry name" value="mltA_like_LT_A"/>
    <property type="match status" value="1"/>
</dbReference>
<name>A0ABV2CV95_9RHOO</name>
<protein>
    <recommendedName>
        <fullName evidence="2">peptidoglycan lytic exotransglycosylase</fullName>
        <ecNumber evidence="2">4.2.2.n1</ecNumber>
    </recommendedName>
    <alternativeName>
        <fullName evidence="5">Murein hydrolase A</fullName>
    </alternativeName>
</protein>
<reference evidence="7 8" key="1">
    <citation type="submission" date="2024-07" db="EMBL/GenBank/DDBJ databases">
        <title>Uliginosibacterium paludis KCTC:42655.</title>
        <authorList>
            <person name="Kim M.K."/>
        </authorList>
    </citation>
    <scope>NUCLEOTIDE SEQUENCE [LARGE SCALE GENOMIC DNA]</scope>
    <source>
        <strain evidence="7 8">KCTC 42655</strain>
    </source>
</reference>
<dbReference type="InterPro" id="IPR026044">
    <property type="entry name" value="MltA"/>
</dbReference>
<dbReference type="InterPro" id="IPR005300">
    <property type="entry name" value="MltA_B"/>
</dbReference>
<dbReference type="RefSeq" id="WP_345930021.1">
    <property type="nucleotide sequence ID" value="NZ_JBDIVF010000013.1"/>
</dbReference>
<evidence type="ECO:0000313" key="8">
    <source>
        <dbReference type="Proteomes" id="UP001548590"/>
    </source>
</evidence>
<dbReference type="Gene3D" id="2.40.40.10">
    <property type="entry name" value="RlpA-like domain"/>
    <property type="match status" value="1"/>
</dbReference>
<dbReference type="PIRSF" id="PIRSF019422">
    <property type="entry name" value="MltA"/>
    <property type="match status" value="1"/>
</dbReference>
<dbReference type="InterPro" id="IPR010611">
    <property type="entry name" value="3D_dom"/>
</dbReference>
<feature type="domain" description="Lytic transglycosylase MltA" evidence="6">
    <location>
        <begin position="124"/>
        <end position="281"/>
    </location>
</feature>
<accession>A0ABV2CV95</accession>
<evidence type="ECO:0000259" key="6">
    <source>
        <dbReference type="SMART" id="SM00925"/>
    </source>
</evidence>
<sequence>MPPAASPVDASSCPVTPVCPVKPETPPEAPPAPAYVAAEWEALPQWRSDRIEEAWPGLIASCKAMRAPTIKAAWQEVCDAARALGDKPGAEAMRSFVESRLRPLELNNADGTKEGLITGYYEPLILGSRWKSAKNAVPVHAVPDDLLQLDLGEVYPETKTLRLRGRIEGRKVLPYWSRAQIEAKGDAFPAKVLLWAQDPIDFFFLQVQGSGQVQLSDGSRVRIAYADQNGHPYKSIGRWLIDQGELTLPQASAQGIQKWARENPQRLSELLNVNPSYVFFREEASNGEGPKGSLGVPLTAARAIAVDPRSIPLGVPVFISFTMPDGKPMQRLVMAQDTGGAIRGRVRADFFWGFGAEAGKLAGQMRQQGRIWVLWPKDAPLPVVDGVKPAA</sequence>
<dbReference type="InterPro" id="IPR036908">
    <property type="entry name" value="RlpA-like_sf"/>
</dbReference>
<comment type="caution">
    <text evidence="7">The sequence shown here is derived from an EMBL/GenBank/DDBJ whole genome shotgun (WGS) entry which is preliminary data.</text>
</comment>
<dbReference type="SUPFAM" id="SSF50685">
    <property type="entry name" value="Barwin-like endoglucanases"/>
    <property type="match status" value="1"/>
</dbReference>
<dbReference type="CDD" id="cd14668">
    <property type="entry name" value="mlta_B"/>
    <property type="match status" value="1"/>
</dbReference>
<dbReference type="Gene3D" id="2.40.240.50">
    <property type="entry name" value="Barwin-like endoglucanases"/>
    <property type="match status" value="1"/>
</dbReference>
<evidence type="ECO:0000256" key="5">
    <source>
        <dbReference type="ARBA" id="ARBA00030918"/>
    </source>
</evidence>
<comment type="catalytic activity">
    <reaction evidence="1">
        <text>Exolytic cleavage of the (1-&gt;4)-beta-glycosidic linkage between N-acetylmuramic acid (MurNAc) and N-acetylglucosamine (GlcNAc) residues in peptidoglycan, from either the reducing or the non-reducing ends of the peptidoglycan chains, with concomitant formation of a 1,6-anhydrobond in the MurNAc residue.</text>
        <dbReference type="EC" id="4.2.2.n1"/>
    </reaction>
</comment>
<dbReference type="SMART" id="SM00925">
    <property type="entry name" value="MltA"/>
    <property type="match status" value="1"/>
</dbReference>
<gene>
    <name evidence="7" type="ORF">ABVT11_18570</name>
</gene>